<evidence type="ECO:0000256" key="2">
    <source>
        <dbReference type="SAM" id="Phobius"/>
    </source>
</evidence>
<protein>
    <recommendedName>
        <fullName evidence="3">DUF7344 domain-containing protein</fullName>
    </recommendedName>
</protein>
<organism evidence="4 5">
    <name type="scientific">Halorubrum aquaticum</name>
    <dbReference type="NCBI Taxonomy" id="387340"/>
    <lineage>
        <taxon>Archaea</taxon>
        <taxon>Methanobacteriati</taxon>
        <taxon>Methanobacteriota</taxon>
        <taxon>Stenosarchaea group</taxon>
        <taxon>Halobacteria</taxon>
        <taxon>Halobacteriales</taxon>
        <taxon>Haloferacaceae</taxon>
        <taxon>Halorubrum</taxon>
    </lineage>
</organism>
<feature type="compositionally biased region" description="Basic and acidic residues" evidence="1">
    <location>
        <begin position="45"/>
        <end position="60"/>
    </location>
</feature>
<keyword evidence="5" id="KW-1185">Reference proteome</keyword>
<feature type="transmembrane region" description="Helical" evidence="2">
    <location>
        <begin position="197"/>
        <end position="216"/>
    </location>
</feature>
<proteinExistence type="predicted"/>
<dbReference type="Pfam" id="PF24035">
    <property type="entry name" value="DUF7344"/>
    <property type="match status" value="1"/>
</dbReference>
<gene>
    <name evidence="4" type="ORF">SAMN04488066_10869</name>
</gene>
<keyword evidence="2" id="KW-0812">Transmembrane</keyword>
<sequence>MPTTSRSVVDESHRSKQRSGSVTEGRREDVIQEIRSQQPDDPDPTSDRDTTTGTARETELDREDIFDVLSNERRRYAIEYLKGHDEGETIELADLVDYIAARENDTTVGRVSYKQRKRVYSSLRQTHLPKLSHCGLIEYDRDRGTIALADGVREVQMHLEYVPEDDIPWCYHYLGLASVMGAVVALVWLGVYPFSDLTTVGFGTILTSVFGISAAVHTIHTKRNELGSDLEVDR</sequence>
<keyword evidence="2" id="KW-0472">Membrane</keyword>
<name>A0A1I3AZI6_9EURY</name>
<feature type="transmembrane region" description="Helical" evidence="2">
    <location>
        <begin position="171"/>
        <end position="191"/>
    </location>
</feature>
<evidence type="ECO:0000259" key="3">
    <source>
        <dbReference type="Pfam" id="PF24035"/>
    </source>
</evidence>
<feature type="region of interest" description="Disordered" evidence="1">
    <location>
        <begin position="1"/>
        <end position="60"/>
    </location>
</feature>
<dbReference type="Proteomes" id="UP000323537">
    <property type="component" value="Unassembled WGS sequence"/>
</dbReference>
<dbReference type="EMBL" id="FOPZ01000008">
    <property type="protein sequence ID" value="SFH55350.1"/>
    <property type="molecule type" value="Genomic_DNA"/>
</dbReference>
<keyword evidence="2" id="KW-1133">Transmembrane helix</keyword>
<evidence type="ECO:0000313" key="5">
    <source>
        <dbReference type="Proteomes" id="UP000323537"/>
    </source>
</evidence>
<evidence type="ECO:0000256" key="1">
    <source>
        <dbReference type="SAM" id="MobiDB-lite"/>
    </source>
</evidence>
<dbReference type="InterPro" id="IPR055768">
    <property type="entry name" value="DUF7344"/>
</dbReference>
<accession>A0A1I3AZI6</accession>
<reference evidence="4 5" key="1">
    <citation type="submission" date="2016-10" db="EMBL/GenBank/DDBJ databases">
        <authorList>
            <person name="Varghese N."/>
            <person name="Submissions S."/>
        </authorList>
    </citation>
    <scope>NUCLEOTIDE SEQUENCE [LARGE SCALE GENOMIC DNA]</scope>
    <source>
        <strain evidence="4 5">CGMCC 1.6377</strain>
    </source>
</reference>
<feature type="domain" description="DUF7344" evidence="3">
    <location>
        <begin position="66"/>
        <end position="146"/>
    </location>
</feature>
<evidence type="ECO:0000313" key="4">
    <source>
        <dbReference type="EMBL" id="SFH55350.1"/>
    </source>
</evidence>
<dbReference type="AlphaFoldDB" id="A0A1I3AZI6"/>